<reference evidence="2 3" key="1">
    <citation type="journal article" date="2016" name="Nat. Commun.">
        <title>Thousands of microbial genomes shed light on interconnected biogeochemical processes in an aquifer system.</title>
        <authorList>
            <person name="Anantharaman K."/>
            <person name="Brown C.T."/>
            <person name="Hug L.A."/>
            <person name="Sharon I."/>
            <person name="Castelle C.J."/>
            <person name="Probst A.J."/>
            <person name="Thomas B.C."/>
            <person name="Singh A."/>
            <person name="Wilkins M.J."/>
            <person name="Karaoz U."/>
            <person name="Brodie E.L."/>
            <person name="Williams K.H."/>
            <person name="Hubbard S.S."/>
            <person name="Banfield J.F."/>
        </authorList>
    </citation>
    <scope>NUCLEOTIDE SEQUENCE [LARGE SCALE GENOMIC DNA]</scope>
</reference>
<comment type="caution">
    <text evidence="2">The sequence shown here is derived from an EMBL/GenBank/DDBJ whole genome shotgun (WGS) entry which is preliminary data.</text>
</comment>
<dbReference type="InterPro" id="IPR052341">
    <property type="entry name" value="LOG_family_nucleotidases"/>
</dbReference>
<dbReference type="EMBL" id="MFKG01000010">
    <property type="protein sequence ID" value="OGG40638.1"/>
    <property type="molecule type" value="Genomic_DNA"/>
</dbReference>
<dbReference type="EC" id="3.2.2.n1" evidence="1"/>
<keyword evidence="1" id="KW-0378">Hydrolase</keyword>
<evidence type="ECO:0000256" key="1">
    <source>
        <dbReference type="RuleBase" id="RU363015"/>
    </source>
</evidence>
<evidence type="ECO:0000313" key="2">
    <source>
        <dbReference type="EMBL" id="OGG40638.1"/>
    </source>
</evidence>
<dbReference type="GO" id="GO:0009691">
    <property type="term" value="P:cytokinin biosynthetic process"/>
    <property type="evidence" value="ECO:0007669"/>
    <property type="project" value="UniProtKB-UniRule"/>
</dbReference>
<keyword evidence="1" id="KW-0203">Cytokinin biosynthesis</keyword>
<organism evidence="2 3">
    <name type="scientific">Candidatus Jorgensenbacteria bacterium GWA1_49_17</name>
    <dbReference type="NCBI Taxonomy" id="1798467"/>
    <lineage>
        <taxon>Bacteria</taxon>
        <taxon>Candidatus Joergenseniibacteriota</taxon>
    </lineage>
</organism>
<proteinExistence type="inferred from homology"/>
<dbReference type="GO" id="GO:0005829">
    <property type="term" value="C:cytosol"/>
    <property type="evidence" value="ECO:0007669"/>
    <property type="project" value="TreeGrafter"/>
</dbReference>
<evidence type="ECO:0000313" key="3">
    <source>
        <dbReference type="Proteomes" id="UP000179368"/>
    </source>
</evidence>
<protein>
    <recommendedName>
        <fullName evidence="1">Cytokinin riboside 5'-monophosphate phosphoribohydrolase</fullName>
        <ecNumber evidence="1">3.2.2.n1</ecNumber>
    </recommendedName>
</protein>
<dbReference type="GO" id="GO:0016787">
    <property type="term" value="F:hydrolase activity"/>
    <property type="evidence" value="ECO:0007669"/>
    <property type="project" value="UniProtKB-KW"/>
</dbReference>
<dbReference type="PANTHER" id="PTHR43393">
    <property type="entry name" value="CYTOKININ RIBOSIDE 5'-MONOPHOSPHATE PHOSPHORIBOHYDROLASE"/>
    <property type="match status" value="1"/>
</dbReference>
<name>A0A1F6BUZ1_9BACT</name>
<dbReference type="InterPro" id="IPR031100">
    <property type="entry name" value="LOG_fam"/>
</dbReference>
<gene>
    <name evidence="2" type="ORF">A2116_00945</name>
</gene>
<dbReference type="Proteomes" id="UP000179368">
    <property type="component" value="Unassembled WGS sequence"/>
</dbReference>
<dbReference type="AlphaFoldDB" id="A0A1F6BUZ1"/>
<feature type="non-terminal residue" evidence="2">
    <location>
        <position position="1"/>
    </location>
</feature>
<dbReference type="InterPro" id="IPR005269">
    <property type="entry name" value="LOG"/>
</dbReference>
<dbReference type="Pfam" id="PF03641">
    <property type="entry name" value="Lysine_decarbox"/>
    <property type="match status" value="1"/>
</dbReference>
<dbReference type="NCBIfam" id="TIGR00730">
    <property type="entry name" value="Rossman fold protein, TIGR00730 family"/>
    <property type="match status" value="1"/>
</dbReference>
<dbReference type="PANTHER" id="PTHR43393:SF3">
    <property type="entry name" value="LYSINE DECARBOXYLASE-LIKE PROTEIN"/>
    <property type="match status" value="1"/>
</dbReference>
<dbReference type="Gene3D" id="3.40.50.450">
    <property type="match status" value="1"/>
</dbReference>
<sequence length="171" mass="19188">SKYYQDAKRVAYELGKNGYAILSGGGPGIMHAVNSGATEAGAPSVGLRAELLKGERVTDPIFTHDLSFHFLFARRFIMSIKSEALIFYPGGYGTLNELFEYAVLMQTDIVDTVPIICVNKAYWQGLFDWLKGNPLKEDFFINDIRDLKLLHFAEDFSDIIGLLKESRQKKA</sequence>
<comment type="similarity">
    <text evidence="1">Belongs to the LOG family.</text>
</comment>
<accession>A0A1F6BUZ1</accession>
<dbReference type="SUPFAM" id="SSF102405">
    <property type="entry name" value="MCP/YpsA-like"/>
    <property type="match status" value="1"/>
</dbReference>